<comment type="caution">
    <text evidence="4">The sequence shown here is derived from an EMBL/GenBank/DDBJ whole genome shotgun (WGS) entry which is preliminary data.</text>
</comment>
<name>A0A2P8HHG7_CHINA</name>
<evidence type="ECO:0000259" key="3">
    <source>
        <dbReference type="Pfam" id="PF16344"/>
    </source>
</evidence>
<evidence type="ECO:0000313" key="5">
    <source>
        <dbReference type="Proteomes" id="UP000240971"/>
    </source>
</evidence>
<accession>A0A2P8HHG7</accession>
<dbReference type="Gene3D" id="2.60.120.1440">
    <property type="match status" value="1"/>
</dbReference>
<gene>
    <name evidence="4" type="ORF">CLV51_104391</name>
</gene>
<dbReference type="EMBL" id="PYAW01000004">
    <property type="protein sequence ID" value="PSL45684.1"/>
    <property type="molecule type" value="Genomic_DNA"/>
</dbReference>
<dbReference type="InterPro" id="IPR032508">
    <property type="entry name" value="FecR_C"/>
</dbReference>
<keyword evidence="5" id="KW-1185">Reference proteome</keyword>
<dbReference type="RefSeq" id="WP_106529999.1">
    <property type="nucleotide sequence ID" value="NZ_PYAW01000004.1"/>
</dbReference>
<dbReference type="Pfam" id="PF16344">
    <property type="entry name" value="FecR_C"/>
    <property type="match status" value="1"/>
</dbReference>
<dbReference type="OrthoDB" id="1452822at2"/>
<feature type="domain" description="FecR protein" evidence="2">
    <location>
        <begin position="191"/>
        <end position="286"/>
    </location>
</feature>
<feature type="transmembrane region" description="Helical" evidence="1">
    <location>
        <begin position="95"/>
        <end position="113"/>
    </location>
</feature>
<dbReference type="InterPro" id="IPR012373">
    <property type="entry name" value="Ferrdict_sens_TM"/>
</dbReference>
<dbReference type="InterPro" id="IPR006860">
    <property type="entry name" value="FecR"/>
</dbReference>
<keyword evidence="1" id="KW-0472">Membrane</keyword>
<keyword evidence="1" id="KW-1133">Transmembrane helix</keyword>
<dbReference type="PANTHER" id="PTHR30273:SF2">
    <property type="entry name" value="PROTEIN FECR"/>
    <property type="match status" value="1"/>
</dbReference>
<dbReference type="PANTHER" id="PTHR30273">
    <property type="entry name" value="PERIPLASMIC SIGNAL SENSOR AND SIGMA FACTOR ACTIVATOR FECR-RELATED"/>
    <property type="match status" value="1"/>
</dbReference>
<evidence type="ECO:0000259" key="2">
    <source>
        <dbReference type="Pfam" id="PF04773"/>
    </source>
</evidence>
<dbReference type="AlphaFoldDB" id="A0A2P8HHG7"/>
<protein>
    <submittedName>
        <fullName evidence="4">FecR family protein</fullName>
    </submittedName>
</protein>
<evidence type="ECO:0000313" key="4">
    <source>
        <dbReference type="EMBL" id="PSL45684.1"/>
    </source>
</evidence>
<organism evidence="4 5">
    <name type="scientific">Chitinophaga niastensis</name>
    <dbReference type="NCBI Taxonomy" id="536980"/>
    <lineage>
        <taxon>Bacteria</taxon>
        <taxon>Pseudomonadati</taxon>
        <taxon>Bacteroidota</taxon>
        <taxon>Chitinophagia</taxon>
        <taxon>Chitinophagales</taxon>
        <taxon>Chitinophagaceae</taxon>
        <taxon>Chitinophaga</taxon>
    </lineage>
</organism>
<feature type="domain" description="Protein FecR C-terminal" evidence="3">
    <location>
        <begin position="327"/>
        <end position="395"/>
    </location>
</feature>
<dbReference type="GO" id="GO:0016989">
    <property type="term" value="F:sigma factor antagonist activity"/>
    <property type="evidence" value="ECO:0007669"/>
    <property type="project" value="TreeGrafter"/>
</dbReference>
<proteinExistence type="predicted"/>
<keyword evidence="1" id="KW-0812">Transmembrane</keyword>
<sequence>MMNEKDAGPTSAIATLIIKYLQGNLQEVERKSLESWLQESETHRALLHTLRNENKTQESINYLNSIDKEAAIKRISRRINEQHTIHRLSLRSWKYIAAAMVLLIVSSAVMLYLTRVSRTTISPNDDISIRYKNDIRPGGNKAQLILANGHTVQLDAPADSSFMADNATLINKHNGVLTYSNNAAGVAAYNTVATPIGGTYKIVLSDGSQVWLNAGSSLRFPTHFTGKERRVLLSGEGYFSIAKNAQQTFIVATDNLEIQALGTAFNVMAYTTEEKSATTLAEGLVKVTYAHQSYTLHPGTAAVVSNNQVSVEPADVAAVTAWKEGLFIFKNTDVATVMQQLARWYNVKVSYIGDKTPDLHFTGEIDRNVTMAQILQMLELTGGVQFTIDKNNVTISQVNH</sequence>
<evidence type="ECO:0000256" key="1">
    <source>
        <dbReference type="SAM" id="Phobius"/>
    </source>
</evidence>
<dbReference type="Gene3D" id="3.55.50.30">
    <property type="match status" value="1"/>
</dbReference>
<reference evidence="4 5" key="1">
    <citation type="submission" date="2018-03" db="EMBL/GenBank/DDBJ databases">
        <title>Genomic Encyclopedia of Archaeal and Bacterial Type Strains, Phase II (KMG-II): from individual species to whole genera.</title>
        <authorList>
            <person name="Goeker M."/>
        </authorList>
    </citation>
    <scope>NUCLEOTIDE SEQUENCE [LARGE SCALE GENOMIC DNA]</scope>
    <source>
        <strain evidence="4 5">DSM 24859</strain>
    </source>
</reference>
<dbReference type="Proteomes" id="UP000240971">
    <property type="component" value="Unassembled WGS sequence"/>
</dbReference>
<dbReference type="Pfam" id="PF04773">
    <property type="entry name" value="FecR"/>
    <property type="match status" value="1"/>
</dbReference>